<dbReference type="OrthoDB" id="9786431at2"/>
<evidence type="ECO:0000256" key="8">
    <source>
        <dbReference type="SAM" id="SignalP"/>
    </source>
</evidence>
<keyword evidence="9" id="KW-0969">Cilium</keyword>
<evidence type="ECO:0000256" key="7">
    <source>
        <dbReference type="ARBA" id="ARBA00032344"/>
    </source>
</evidence>
<dbReference type="Pfam" id="PF02119">
    <property type="entry name" value="FlgI"/>
    <property type="match status" value="1"/>
</dbReference>
<feature type="chain" id="PRO_5013033387" description="Flagellar P-ring protein" evidence="8">
    <location>
        <begin position="24"/>
        <end position="156"/>
    </location>
</feature>
<keyword evidence="9" id="KW-0966">Cell projection</keyword>
<dbReference type="EMBL" id="NNRJ01000074">
    <property type="protein sequence ID" value="OYR07683.1"/>
    <property type="molecule type" value="Genomic_DNA"/>
</dbReference>
<comment type="subcellular location">
    <subcellularLocation>
        <location evidence="2">Bacterial flagellum basal body</location>
    </subcellularLocation>
</comment>
<evidence type="ECO:0000256" key="1">
    <source>
        <dbReference type="ARBA" id="ARBA00002591"/>
    </source>
</evidence>
<keyword evidence="5" id="KW-0574">Periplasm</keyword>
<proteinExistence type="predicted"/>
<comment type="function">
    <text evidence="1">Assembles around the rod to form the L-ring and probably protects the motor/basal body from shearing forces during rotation.</text>
</comment>
<evidence type="ECO:0000313" key="9">
    <source>
        <dbReference type="EMBL" id="OYR07683.1"/>
    </source>
</evidence>
<dbReference type="GO" id="GO:0030288">
    <property type="term" value="C:outer membrane-bounded periplasmic space"/>
    <property type="evidence" value="ECO:0007669"/>
    <property type="project" value="InterPro"/>
</dbReference>
<evidence type="ECO:0000256" key="2">
    <source>
        <dbReference type="ARBA" id="ARBA00004117"/>
    </source>
</evidence>
<evidence type="ECO:0000256" key="3">
    <source>
        <dbReference type="ARBA" id="ARBA00019515"/>
    </source>
</evidence>
<dbReference type="GO" id="GO:0009428">
    <property type="term" value="C:bacterial-type flagellum basal body, distal rod, P ring"/>
    <property type="evidence" value="ECO:0007669"/>
    <property type="project" value="InterPro"/>
</dbReference>
<gene>
    <name evidence="9" type="ORF">CEV31_4130</name>
</gene>
<organism evidence="9 10">
    <name type="scientific">Brucella thiophenivorans</name>
    <dbReference type="NCBI Taxonomy" id="571255"/>
    <lineage>
        <taxon>Bacteria</taxon>
        <taxon>Pseudomonadati</taxon>
        <taxon>Pseudomonadota</taxon>
        <taxon>Alphaproteobacteria</taxon>
        <taxon>Hyphomicrobiales</taxon>
        <taxon>Brucellaceae</taxon>
        <taxon>Brucella/Ochrobactrum group</taxon>
        <taxon>Brucella</taxon>
    </lineage>
</organism>
<comment type="caution">
    <text evidence="9">The sequence shown here is derived from an EMBL/GenBank/DDBJ whole genome shotgun (WGS) entry which is preliminary data.</text>
</comment>
<accession>A0A256EYT5</accession>
<evidence type="ECO:0000256" key="4">
    <source>
        <dbReference type="ARBA" id="ARBA00022729"/>
    </source>
</evidence>
<keyword evidence="6" id="KW-0975">Bacterial flagellum</keyword>
<dbReference type="PANTHER" id="PTHR30381">
    <property type="entry name" value="FLAGELLAR P-RING PERIPLASMIC PROTEIN FLGI"/>
    <property type="match status" value="1"/>
</dbReference>
<evidence type="ECO:0000313" key="10">
    <source>
        <dbReference type="Proteomes" id="UP000215590"/>
    </source>
</evidence>
<dbReference type="Proteomes" id="UP000215590">
    <property type="component" value="Unassembled WGS sequence"/>
</dbReference>
<dbReference type="GO" id="GO:0005198">
    <property type="term" value="F:structural molecule activity"/>
    <property type="evidence" value="ECO:0007669"/>
    <property type="project" value="InterPro"/>
</dbReference>
<name>A0A256EYT5_9HYPH</name>
<keyword evidence="9" id="KW-0282">Flagellum</keyword>
<sequence length="156" mass="16213">MIKTFTTLIACLALVLTPITGVADESSKNATEFRSAVEADADWLGAGGDPSKMAYAELGRGSAVARLKDIATIQGVRENQLVGYGLVIGLNGTGDSLRNSPFTEQSMRAMLENLGINAPRNSTRAKNTAAVIVTANLPPFSGAGSRIDVTGTVTLT</sequence>
<feature type="signal peptide" evidence="8">
    <location>
        <begin position="1"/>
        <end position="23"/>
    </location>
</feature>
<keyword evidence="10" id="KW-1185">Reference proteome</keyword>
<protein>
    <recommendedName>
        <fullName evidence="3">Flagellar P-ring protein</fullName>
    </recommendedName>
    <alternativeName>
        <fullName evidence="7">Basal body P-ring protein</fullName>
    </alternativeName>
</protein>
<evidence type="ECO:0000256" key="6">
    <source>
        <dbReference type="ARBA" id="ARBA00023143"/>
    </source>
</evidence>
<reference evidence="9 10" key="1">
    <citation type="submission" date="2017-07" db="EMBL/GenBank/DDBJ databases">
        <title>Phylogenetic study on the rhizospheric bacterium Ochrobactrum sp. A44.</title>
        <authorList>
            <person name="Krzyzanowska D.M."/>
            <person name="Ossowicki A."/>
            <person name="Rajewska M."/>
            <person name="Maciag T."/>
            <person name="Kaczynski Z."/>
            <person name="Czerwicka M."/>
            <person name="Jafra S."/>
        </authorList>
    </citation>
    <scope>NUCLEOTIDE SEQUENCE [LARGE SCALE GENOMIC DNA]</scope>
    <source>
        <strain evidence="9 10">DSM 7216</strain>
    </source>
</reference>
<dbReference type="PANTHER" id="PTHR30381:SF0">
    <property type="entry name" value="FLAGELLAR P-RING PROTEIN"/>
    <property type="match status" value="1"/>
</dbReference>
<evidence type="ECO:0000256" key="5">
    <source>
        <dbReference type="ARBA" id="ARBA00022764"/>
    </source>
</evidence>
<dbReference type="AlphaFoldDB" id="A0A256EYT5"/>
<dbReference type="InterPro" id="IPR001782">
    <property type="entry name" value="Flag_FlgI"/>
</dbReference>
<dbReference type="PRINTS" id="PR01010">
    <property type="entry name" value="FLGPRINGFLGI"/>
</dbReference>
<keyword evidence="4 8" id="KW-0732">Signal</keyword>
<dbReference type="GO" id="GO:0071973">
    <property type="term" value="P:bacterial-type flagellum-dependent cell motility"/>
    <property type="evidence" value="ECO:0007669"/>
    <property type="project" value="InterPro"/>
</dbReference>